<feature type="domain" description="Ketoreductase" evidence="3">
    <location>
        <begin position="7"/>
        <end position="204"/>
    </location>
</feature>
<dbReference type="PANTHER" id="PTHR45024:SF2">
    <property type="entry name" value="SCP2 DOMAIN-CONTAINING PROTEIN"/>
    <property type="match status" value="1"/>
</dbReference>
<dbReference type="PRINTS" id="PR00081">
    <property type="entry name" value="GDHRDH"/>
</dbReference>
<dbReference type="NCBIfam" id="NF005861">
    <property type="entry name" value="PRK07791.1"/>
    <property type="match status" value="1"/>
</dbReference>
<keyword evidence="2" id="KW-0560">Oxidoreductase</keyword>
<dbReference type="AlphaFoldDB" id="A0A6J6DJ05"/>
<accession>A0A6J6DJ05</accession>
<reference evidence="4" key="1">
    <citation type="submission" date="2020-05" db="EMBL/GenBank/DDBJ databases">
        <authorList>
            <person name="Chiriac C."/>
            <person name="Salcher M."/>
            <person name="Ghai R."/>
            <person name="Kavagutti S V."/>
        </authorList>
    </citation>
    <scope>NUCLEOTIDE SEQUENCE</scope>
</reference>
<comment type="similarity">
    <text evidence="1">Belongs to the short-chain dehydrogenases/reductases (SDR) family.</text>
</comment>
<protein>
    <submittedName>
        <fullName evidence="4">Unannotated protein</fullName>
    </submittedName>
</protein>
<dbReference type="SMART" id="SM00822">
    <property type="entry name" value="PKS_KR"/>
    <property type="match status" value="1"/>
</dbReference>
<gene>
    <name evidence="4" type="ORF">UFOPK1572_01011</name>
</gene>
<evidence type="ECO:0000259" key="3">
    <source>
        <dbReference type="SMART" id="SM00822"/>
    </source>
</evidence>
<proteinExistence type="inferred from homology"/>
<dbReference type="InterPro" id="IPR051687">
    <property type="entry name" value="Peroxisomal_Beta-Oxidation"/>
</dbReference>
<evidence type="ECO:0000256" key="1">
    <source>
        <dbReference type="ARBA" id="ARBA00006484"/>
    </source>
</evidence>
<dbReference type="InterPro" id="IPR036291">
    <property type="entry name" value="NAD(P)-bd_dom_sf"/>
</dbReference>
<dbReference type="Pfam" id="PF00106">
    <property type="entry name" value="adh_short"/>
    <property type="match status" value="1"/>
</dbReference>
<dbReference type="InterPro" id="IPR002347">
    <property type="entry name" value="SDR_fam"/>
</dbReference>
<sequence length="296" mass="31581">MGALDGRVAIITGAGRGIGREHALLFAAEGAKVVVNDLGGTNDGTGTDATPAQQVVNEIIAMGGQAVANYDNVADWEGAQRMINSAVESFGDLDILVNNAGILRDRVLVNMSEAEWDAVIAVHLKGHFAPSRWAAAYWREQHKAGITKPRNIVHTSSTSGLFANPGQSNYGAAKTGIATFSQILAKELARYNVKSNSIAPAARTRLTEATPGLGERIAAPSDAAQFDEWDPANISPLVAYLASVACDFTGETFFVKAGEVTRIRSWERAETVEQNDRWKVSELTAALNEMAAQVNK</sequence>
<dbReference type="InterPro" id="IPR020904">
    <property type="entry name" value="Sc_DH/Rdtase_CS"/>
</dbReference>
<organism evidence="4">
    <name type="scientific">freshwater metagenome</name>
    <dbReference type="NCBI Taxonomy" id="449393"/>
    <lineage>
        <taxon>unclassified sequences</taxon>
        <taxon>metagenomes</taxon>
        <taxon>ecological metagenomes</taxon>
    </lineage>
</organism>
<name>A0A6J6DJ05_9ZZZZ</name>
<dbReference type="EMBL" id="CAEZTC010000126">
    <property type="protein sequence ID" value="CAB4563980.1"/>
    <property type="molecule type" value="Genomic_DNA"/>
</dbReference>
<dbReference type="Gene3D" id="3.40.50.720">
    <property type="entry name" value="NAD(P)-binding Rossmann-like Domain"/>
    <property type="match status" value="2"/>
</dbReference>
<dbReference type="PROSITE" id="PS00061">
    <property type="entry name" value="ADH_SHORT"/>
    <property type="match status" value="1"/>
</dbReference>
<dbReference type="PRINTS" id="PR00080">
    <property type="entry name" value="SDRFAMILY"/>
</dbReference>
<dbReference type="GO" id="GO:0016491">
    <property type="term" value="F:oxidoreductase activity"/>
    <property type="evidence" value="ECO:0007669"/>
    <property type="project" value="UniProtKB-KW"/>
</dbReference>
<evidence type="ECO:0000256" key="2">
    <source>
        <dbReference type="ARBA" id="ARBA00023002"/>
    </source>
</evidence>
<dbReference type="PANTHER" id="PTHR45024">
    <property type="entry name" value="DEHYDROGENASES, SHORT CHAIN"/>
    <property type="match status" value="1"/>
</dbReference>
<dbReference type="SUPFAM" id="SSF51735">
    <property type="entry name" value="NAD(P)-binding Rossmann-fold domains"/>
    <property type="match status" value="1"/>
</dbReference>
<dbReference type="InterPro" id="IPR057326">
    <property type="entry name" value="KR_dom"/>
</dbReference>
<evidence type="ECO:0000313" key="4">
    <source>
        <dbReference type="EMBL" id="CAB4563980.1"/>
    </source>
</evidence>